<dbReference type="Pfam" id="PF07715">
    <property type="entry name" value="Plug"/>
    <property type="match status" value="1"/>
</dbReference>
<comment type="caution">
    <text evidence="13">The sequence shown here is derived from an EMBL/GenBank/DDBJ whole genome shotgun (WGS) entry which is preliminary data.</text>
</comment>
<dbReference type="InterPro" id="IPR000531">
    <property type="entry name" value="Beta-barrel_TonB"/>
</dbReference>
<keyword evidence="4 8" id="KW-0812">Transmembrane</keyword>
<dbReference type="AlphaFoldDB" id="A0A2G4YQJ1"/>
<organism evidence="13 14">
    <name type="scientific">Paremcibacter congregatus</name>
    <dbReference type="NCBI Taxonomy" id="2043170"/>
    <lineage>
        <taxon>Bacteria</taxon>
        <taxon>Pseudomonadati</taxon>
        <taxon>Pseudomonadota</taxon>
        <taxon>Alphaproteobacteria</taxon>
        <taxon>Emcibacterales</taxon>
        <taxon>Emcibacteraceae</taxon>
        <taxon>Paremcibacter</taxon>
    </lineage>
</organism>
<dbReference type="PROSITE" id="PS52016">
    <property type="entry name" value="TONB_DEPENDENT_REC_3"/>
    <property type="match status" value="1"/>
</dbReference>
<evidence type="ECO:0000256" key="2">
    <source>
        <dbReference type="ARBA" id="ARBA00022448"/>
    </source>
</evidence>
<evidence type="ECO:0000313" key="14">
    <source>
        <dbReference type="Proteomes" id="UP000229730"/>
    </source>
</evidence>
<dbReference type="InterPro" id="IPR012910">
    <property type="entry name" value="Plug_dom"/>
</dbReference>
<gene>
    <name evidence="13" type="ORF">CRD36_12340</name>
</gene>
<dbReference type="Gene3D" id="2.170.130.10">
    <property type="entry name" value="TonB-dependent receptor, plug domain"/>
    <property type="match status" value="1"/>
</dbReference>
<name>A0A2G4YQJ1_9PROT</name>
<keyword evidence="13" id="KW-0675">Receptor</keyword>
<keyword evidence="14" id="KW-1185">Reference proteome</keyword>
<dbReference type="EMBL" id="PDEM01000024">
    <property type="protein sequence ID" value="PHZ84585.1"/>
    <property type="molecule type" value="Genomic_DNA"/>
</dbReference>
<keyword evidence="5 9" id="KW-0798">TonB box</keyword>
<dbReference type="RefSeq" id="WP_099473670.1">
    <property type="nucleotide sequence ID" value="NZ_CP041025.1"/>
</dbReference>
<keyword evidence="6 8" id="KW-0472">Membrane</keyword>
<evidence type="ECO:0000256" key="10">
    <source>
        <dbReference type="SAM" id="SignalP"/>
    </source>
</evidence>
<dbReference type="SUPFAM" id="SSF56935">
    <property type="entry name" value="Porins"/>
    <property type="match status" value="1"/>
</dbReference>
<evidence type="ECO:0000259" key="12">
    <source>
        <dbReference type="Pfam" id="PF07715"/>
    </source>
</evidence>
<dbReference type="InParanoid" id="A0A2G4YQJ1"/>
<evidence type="ECO:0000313" key="13">
    <source>
        <dbReference type="EMBL" id="PHZ84585.1"/>
    </source>
</evidence>
<dbReference type="InterPro" id="IPR037066">
    <property type="entry name" value="Plug_dom_sf"/>
</dbReference>
<evidence type="ECO:0000256" key="9">
    <source>
        <dbReference type="RuleBase" id="RU003357"/>
    </source>
</evidence>
<feature type="signal peptide" evidence="10">
    <location>
        <begin position="1"/>
        <end position="27"/>
    </location>
</feature>
<dbReference type="GO" id="GO:0009279">
    <property type="term" value="C:cell outer membrane"/>
    <property type="evidence" value="ECO:0007669"/>
    <property type="project" value="UniProtKB-SubCell"/>
</dbReference>
<keyword evidence="10" id="KW-0732">Signal</keyword>
<evidence type="ECO:0000256" key="6">
    <source>
        <dbReference type="ARBA" id="ARBA00023136"/>
    </source>
</evidence>
<dbReference type="PANTHER" id="PTHR47234:SF2">
    <property type="entry name" value="TONB-DEPENDENT RECEPTOR"/>
    <property type="match status" value="1"/>
</dbReference>
<dbReference type="PANTHER" id="PTHR47234">
    <property type="match status" value="1"/>
</dbReference>
<evidence type="ECO:0000256" key="1">
    <source>
        <dbReference type="ARBA" id="ARBA00004571"/>
    </source>
</evidence>
<evidence type="ECO:0000256" key="4">
    <source>
        <dbReference type="ARBA" id="ARBA00022692"/>
    </source>
</evidence>
<feature type="chain" id="PRO_5013955719" evidence="10">
    <location>
        <begin position="28"/>
        <end position="1001"/>
    </location>
</feature>
<dbReference type="Gene3D" id="2.40.170.20">
    <property type="entry name" value="TonB-dependent receptor, beta-barrel domain"/>
    <property type="match status" value="1"/>
</dbReference>
<evidence type="ECO:0000256" key="7">
    <source>
        <dbReference type="ARBA" id="ARBA00023237"/>
    </source>
</evidence>
<keyword evidence="7 8" id="KW-0998">Cell outer membrane</keyword>
<protein>
    <submittedName>
        <fullName evidence="13">TonB-dependent receptor</fullName>
    </submittedName>
</protein>
<sequence>MDRVNNMMMKHLLLASACSLYITQAVGQENTTPQEEALELDEIVVVGSQIKGAKVTGGLPVTLLGESDMDAIAASSASELFGSLPSNGVMNFNGTDTVGGGVNSARGDVASINLRGIGSGNTLILLNGRRVVQHPGTQSENLVPVTTANLNAIPVSGIRRIEVLHDGASAIYGTDAVAGVINTVLRDNYEGYRVNAQYGGSEDIDRRKLKVDFLGGWRLNDDKTHVSLSMNYYNGTGVDASERPYSASSDRRPLVDGTDFEGDTQFRSLSTDTPWGQFEAGQRVRQNGDSLTTRGGRFHIQPQTSSGCRADINADICIDDSSLNSDLRFDSNTDRQMIPDVKRGNAFLFVNHEFDSGMEFYSELSYYRAESKKYREASGVLSSAPITISKNAYWNPFGAVGNVNRLAGIDAPDEGLDITTTGYRAVDAGRRQIDVDNDSFRLLGGLRGELGEWSWDSAALYSEATTLDTTHNRISNTLFEAAINRTDDTAYNPFNGGDIANVSAGDTTGNPQDTIDSFLIDVTRKNKTTLGMVDFKVSNPAAFELFGNEVGAAVGVEWRRTSFAEDRDDRLDGTINFTRADTGDLTSDVMNSSPTPDSSGSRNVISAFAELAVPLLAHDESRKFAHSLDLQLAGRFEHYNDVGSVFKPKVALSWVPLSGIQLRAAYSEGFRAPNLEQLHTEKVTRVNTRTDWYRCQAAVNKGTADDLGDCGDYSDSVESIRSGSKDLIPEESKNYSVGMVLTPESAIGLTFTVDYWRIEQKDLVGIFGDANQIALDFVRRMGGSTNDAVIRSAATQDDIDFFAGSGLEAAGNIANVLDPYLNLDSRVTEGIDLGLYFSVDDTTIGDFDFKLNGSRLLTAFQDLSESATEINNFAAAEIRVAGAGDLIEQNSRPKWQASGTITWRNGNWGAGIWGKYTGKVFETGVTQNDTDEFFIIEDWFRMNTYVQYTFDKGAMDNTRIRLGVRNVFDKAPPLADNTFGYLSSLHSSEGRFFYASVRKSF</sequence>
<comment type="subcellular location">
    <subcellularLocation>
        <location evidence="1 8">Cell outer membrane</location>
        <topology evidence="1 8">Multi-pass membrane protein</topology>
    </subcellularLocation>
</comment>
<evidence type="ECO:0000256" key="8">
    <source>
        <dbReference type="PROSITE-ProRule" id="PRU01360"/>
    </source>
</evidence>
<comment type="similarity">
    <text evidence="8 9">Belongs to the TonB-dependent receptor family.</text>
</comment>
<evidence type="ECO:0000256" key="5">
    <source>
        <dbReference type="ARBA" id="ARBA00023077"/>
    </source>
</evidence>
<evidence type="ECO:0000256" key="3">
    <source>
        <dbReference type="ARBA" id="ARBA00022452"/>
    </source>
</evidence>
<dbReference type="InterPro" id="IPR039426">
    <property type="entry name" value="TonB-dep_rcpt-like"/>
</dbReference>
<reference evidence="13 14" key="1">
    <citation type="submission" date="2017-10" db="EMBL/GenBank/DDBJ databases">
        <title>Frigbacter circumglobatus gen. nov. sp. nov., isolated from sediment cultured in situ.</title>
        <authorList>
            <person name="Zhao Z."/>
        </authorList>
    </citation>
    <scope>NUCLEOTIDE SEQUENCE [LARGE SCALE GENOMIC DNA]</scope>
    <source>
        <strain evidence="13 14">ZYL</strain>
    </source>
</reference>
<dbReference type="InterPro" id="IPR036942">
    <property type="entry name" value="Beta-barrel_TonB_sf"/>
</dbReference>
<proteinExistence type="inferred from homology"/>
<feature type="domain" description="TonB-dependent receptor-like beta-barrel" evidence="11">
    <location>
        <begin position="425"/>
        <end position="967"/>
    </location>
</feature>
<evidence type="ECO:0000259" key="11">
    <source>
        <dbReference type="Pfam" id="PF00593"/>
    </source>
</evidence>
<keyword evidence="2 8" id="KW-0813">Transport</keyword>
<keyword evidence="3 8" id="KW-1134">Transmembrane beta strand</keyword>
<feature type="domain" description="TonB-dependent receptor plug" evidence="12">
    <location>
        <begin position="60"/>
        <end position="180"/>
    </location>
</feature>
<dbReference type="OrthoDB" id="7051241at2"/>
<accession>A0A2G4YQJ1</accession>
<dbReference type="Proteomes" id="UP000229730">
    <property type="component" value="Unassembled WGS sequence"/>
</dbReference>
<dbReference type="Pfam" id="PF00593">
    <property type="entry name" value="TonB_dep_Rec_b-barrel"/>
    <property type="match status" value="1"/>
</dbReference>